<keyword evidence="4" id="KW-0106">Calcium</keyword>
<evidence type="ECO:0000256" key="8">
    <source>
        <dbReference type="ARBA" id="ARBA00023303"/>
    </source>
</evidence>
<dbReference type="KEGG" id="sre:PTSG_07874"/>
<dbReference type="InterPro" id="IPR011992">
    <property type="entry name" value="EF-hand-dom_pair"/>
</dbReference>
<proteinExistence type="inferred from homology"/>
<dbReference type="Gene3D" id="1.10.287.70">
    <property type="match status" value="2"/>
</dbReference>
<dbReference type="InterPro" id="IPR018247">
    <property type="entry name" value="EF_Hand_1_Ca_BS"/>
</dbReference>
<dbReference type="Gene3D" id="1.10.238.10">
    <property type="entry name" value="EF-hand"/>
    <property type="match status" value="1"/>
</dbReference>
<evidence type="ECO:0000256" key="4">
    <source>
        <dbReference type="ARBA" id="ARBA00022837"/>
    </source>
</evidence>
<keyword evidence="2 9" id="KW-0813">Transport</keyword>
<dbReference type="PANTHER" id="PTHR11003:SF334">
    <property type="entry name" value="FI03418P"/>
    <property type="match status" value="1"/>
</dbReference>
<keyword evidence="7 11" id="KW-0472">Membrane</keyword>
<dbReference type="eggNOG" id="KOG1418">
    <property type="taxonomic scope" value="Eukaryota"/>
</dbReference>
<comment type="subcellular location">
    <subcellularLocation>
        <location evidence="1">Membrane</location>
        <topology evidence="1">Multi-pass membrane protein</topology>
    </subcellularLocation>
</comment>
<name>F2UGK7_SALR5</name>
<evidence type="ECO:0000256" key="3">
    <source>
        <dbReference type="ARBA" id="ARBA00022692"/>
    </source>
</evidence>
<accession>F2UGK7</accession>
<dbReference type="GO" id="GO:0022841">
    <property type="term" value="F:potassium ion leak channel activity"/>
    <property type="evidence" value="ECO:0007669"/>
    <property type="project" value="TreeGrafter"/>
</dbReference>
<dbReference type="PROSITE" id="PS00018">
    <property type="entry name" value="EF_HAND_1"/>
    <property type="match status" value="1"/>
</dbReference>
<evidence type="ECO:0000256" key="1">
    <source>
        <dbReference type="ARBA" id="ARBA00004141"/>
    </source>
</evidence>
<sequence length="385" mass="42966">MPWARSPAELVQRASPGLLTRAIGECREYGCLRWMTANKPFLFLVLYIVCYLIVGVLTFMSLEDWTFTQSLYFNIITVTTIGYGDLSPTSADSRVFSVFHMTFGLVLFTLVLGSRVRSVEDQNTVLQRHLRVQDMIGGRKATGSSYKFWQGVSRLLFIYVIMLMIGSLYFCLGLGYEFHEGLYLATTTGTSVGYGDVSPSITANSHLSYGGMWFTIFYSVIFFLFTGQLLGWVASQLFSLGIRYDVQSSLRGSLSQRLLEALDKNNDHVVDRAEWMQAVLLANDVCTPELIDLINKRFHELDADHSGGLTIRDLSPVLQEDDEAEAEAGDGPGYGETELRHNLERVSTADTKAPVSPYTPNPGETIEQQPLPDTHAEQEPDADAE</sequence>
<keyword evidence="3 9" id="KW-0812">Transmembrane</keyword>
<evidence type="ECO:0000256" key="11">
    <source>
        <dbReference type="SAM" id="Phobius"/>
    </source>
</evidence>
<dbReference type="PRINTS" id="PR01333">
    <property type="entry name" value="2POREKCHANEL"/>
</dbReference>
<dbReference type="Pfam" id="PF07885">
    <property type="entry name" value="Ion_trans_2"/>
    <property type="match status" value="2"/>
</dbReference>
<dbReference type="GO" id="GO:0005737">
    <property type="term" value="C:cytoplasm"/>
    <property type="evidence" value="ECO:0007669"/>
    <property type="project" value="UniProtKB-ARBA"/>
</dbReference>
<dbReference type="EMBL" id="GL832973">
    <property type="protein sequence ID" value="EGD75757.1"/>
    <property type="molecule type" value="Genomic_DNA"/>
</dbReference>
<evidence type="ECO:0000256" key="2">
    <source>
        <dbReference type="ARBA" id="ARBA00022448"/>
    </source>
</evidence>
<evidence type="ECO:0000313" key="13">
    <source>
        <dbReference type="EMBL" id="EGD75757.1"/>
    </source>
</evidence>
<feature type="domain" description="Potassium channel" evidence="12">
    <location>
        <begin position="47"/>
        <end position="113"/>
    </location>
</feature>
<keyword evidence="6 9" id="KW-0406">Ion transport</keyword>
<gene>
    <name evidence="13" type="ORF">PTSG_07874</name>
</gene>
<evidence type="ECO:0000256" key="7">
    <source>
        <dbReference type="ARBA" id="ARBA00023136"/>
    </source>
</evidence>
<dbReference type="GeneID" id="16072239"/>
<evidence type="ECO:0000256" key="9">
    <source>
        <dbReference type="RuleBase" id="RU003857"/>
    </source>
</evidence>
<evidence type="ECO:0000313" key="14">
    <source>
        <dbReference type="Proteomes" id="UP000007799"/>
    </source>
</evidence>
<evidence type="ECO:0000256" key="10">
    <source>
        <dbReference type="SAM" id="MobiDB-lite"/>
    </source>
</evidence>
<comment type="similarity">
    <text evidence="9">Belongs to the two pore domain potassium channel (TC 1.A.1.8) family.</text>
</comment>
<evidence type="ECO:0000256" key="5">
    <source>
        <dbReference type="ARBA" id="ARBA00022989"/>
    </source>
</evidence>
<keyword evidence="5 11" id="KW-1133">Transmembrane helix</keyword>
<dbReference type="GO" id="GO:0015271">
    <property type="term" value="F:outward rectifier potassium channel activity"/>
    <property type="evidence" value="ECO:0007669"/>
    <property type="project" value="TreeGrafter"/>
</dbReference>
<feature type="domain" description="Potassium channel" evidence="12">
    <location>
        <begin position="160"/>
        <end position="237"/>
    </location>
</feature>
<dbReference type="OMA" id="YSGIETH"/>
<dbReference type="GO" id="GO:0030322">
    <property type="term" value="P:stabilization of membrane potential"/>
    <property type="evidence" value="ECO:0007669"/>
    <property type="project" value="TreeGrafter"/>
</dbReference>
<dbReference type="SUPFAM" id="SSF81324">
    <property type="entry name" value="Voltage-gated potassium channels"/>
    <property type="match status" value="2"/>
</dbReference>
<feature type="transmembrane region" description="Helical" evidence="11">
    <location>
        <begin position="41"/>
        <end position="62"/>
    </location>
</feature>
<dbReference type="InParanoid" id="F2UGK7"/>
<feature type="transmembrane region" description="Helical" evidence="11">
    <location>
        <begin position="155"/>
        <end position="176"/>
    </location>
</feature>
<dbReference type="RefSeq" id="XP_004991678.1">
    <property type="nucleotide sequence ID" value="XM_004991621.1"/>
</dbReference>
<keyword evidence="14" id="KW-1185">Reference proteome</keyword>
<dbReference type="SUPFAM" id="SSF47473">
    <property type="entry name" value="EF-hand"/>
    <property type="match status" value="1"/>
</dbReference>
<feature type="transmembrane region" description="Helical" evidence="11">
    <location>
        <begin position="212"/>
        <end position="234"/>
    </location>
</feature>
<organism evidence="14">
    <name type="scientific">Salpingoeca rosetta (strain ATCC 50818 / BSB-021)</name>
    <dbReference type="NCBI Taxonomy" id="946362"/>
    <lineage>
        <taxon>Eukaryota</taxon>
        <taxon>Choanoflagellata</taxon>
        <taxon>Craspedida</taxon>
        <taxon>Salpingoecidae</taxon>
        <taxon>Salpingoeca</taxon>
    </lineage>
</organism>
<dbReference type="PANTHER" id="PTHR11003">
    <property type="entry name" value="POTASSIUM CHANNEL, SUBFAMILY K"/>
    <property type="match status" value="1"/>
</dbReference>
<dbReference type="InterPro" id="IPR003280">
    <property type="entry name" value="2pore_dom_K_chnl"/>
</dbReference>
<feature type="region of interest" description="Disordered" evidence="10">
    <location>
        <begin position="323"/>
        <end position="385"/>
    </location>
</feature>
<evidence type="ECO:0000259" key="12">
    <source>
        <dbReference type="Pfam" id="PF07885"/>
    </source>
</evidence>
<dbReference type="Proteomes" id="UP000007799">
    <property type="component" value="Unassembled WGS sequence"/>
</dbReference>
<dbReference type="AlphaFoldDB" id="F2UGK7"/>
<dbReference type="OrthoDB" id="46272at2759"/>
<evidence type="ECO:0000256" key="6">
    <source>
        <dbReference type="ARBA" id="ARBA00023065"/>
    </source>
</evidence>
<protein>
    <recommendedName>
        <fullName evidence="12">Potassium channel domain-containing protein</fullName>
    </recommendedName>
</protein>
<keyword evidence="8 9" id="KW-0407">Ion channel</keyword>
<dbReference type="InterPro" id="IPR013099">
    <property type="entry name" value="K_chnl_dom"/>
</dbReference>
<dbReference type="GO" id="GO:0005886">
    <property type="term" value="C:plasma membrane"/>
    <property type="evidence" value="ECO:0007669"/>
    <property type="project" value="TreeGrafter"/>
</dbReference>
<feature type="transmembrane region" description="Helical" evidence="11">
    <location>
        <begin position="95"/>
        <end position="113"/>
    </location>
</feature>
<reference evidence="13" key="1">
    <citation type="submission" date="2009-08" db="EMBL/GenBank/DDBJ databases">
        <title>Annotation of Salpingoeca rosetta.</title>
        <authorList>
            <consortium name="The Broad Institute Genome Sequencing Platform"/>
            <person name="Russ C."/>
            <person name="Cuomo C."/>
            <person name="Burger G."/>
            <person name="Gray M.W."/>
            <person name="Holland P.W.H."/>
            <person name="King N."/>
            <person name="Lang F.B.F."/>
            <person name="Roger A.J."/>
            <person name="Ruiz-Trillo I."/>
            <person name="Young S.K."/>
            <person name="Zeng Q."/>
            <person name="Gargeya S."/>
            <person name="Alvarado L."/>
            <person name="Berlin A."/>
            <person name="Chapman S.B."/>
            <person name="Chen Z."/>
            <person name="Freedman E."/>
            <person name="Gellesch M."/>
            <person name="Goldberg J."/>
            <person name="Griggs A."/>
            <person name="Gujja S."/>
            <person name="Heilman E."/>
            <person name="Heiman D."/>
            <person name="Howarth C."/>
            <person name="Mehta T."/>
            <person name="Neiman D."/>
            <person name="Pearson M."/>
            <person name="Roberts A."/>
            <person name="Saif S."/>
            <person name="Shea T."/>
            <person name="Shenoy N."/>
            <person name="Sisk P."/>
            <person name="Stolte C."/>
            <person name="Sykes S."/>
            <person name="White J."/>
            <person name="Yandava C."/>
            <person name="Haas B."/>
            <person name="Nusbaum C."/>
            <person name="Birren B."/>
        </authorList>
    </citation>
    <scope>NUCLEOTIDE SEQUENCE [LARGE SCALE GENOMIC DNA]</scope>
    <source>
        <strain evidence="13">ATCC 50818</strain>
    </source>
</reference>